<dbReference type="RefSeq" id="WP_237467107.1">
    <property type="nucleotide sequence ID" value="NZ_CAKLDI010000001.1"/>
</dbReference>
<protein>
    <submittedName>
        <fullName evidence="4">Deaminated glutathione amidase</fullName>
        <ecNumber evidence="4">3.5.1.128</ecNumber>
    </submittedName>
</protein>
<evidence type="ECO:0000313" key="5">
    <source>
        <dbReference type="Proteomes" id="UP000838672"/>
    </source>
</evidence>
<dbReference type="Gene3D" id="3.60.110.10">
    <property type="entry name" value="Carbon-nitrogen hydrolase"/>
    <property type="match status" value="1"/>
</dbReference>
<dbReference type="Proteomes" id="UP000838672">
    <property type="component" value="Unassembled WGS sequence"/>
</dbReference>
<dbReference type="PANTHER" id="PTHR23088:SF27">
    <property type="entry name" value="DEAMINATED GLUTATHIONE AMIDASE"/>
    <property type="match status" value="1"/>
</dbReference>
<dbReference type="PANTHER" id="PTHR23088">
    <property type="entry name" value="NITRILASE-RELATED"/>
    <property type="match status" value="1"/>
</dbReference>
<proteinExistence type="inferred from homology"/>
<evidence type="ECO:0000256" key="1">
    <source>
        <dbReference type="ARBA" id="ARBA00010613"/>
    </source>
</evidence>
<reference evidence="4" key="1">
    <citation type="submission" date="2021-11" db="EMBL/GenBank/DDBJ databases">
        <authorList>
            <person name="Rodrigo-Torres L."/>
            <person name="Arahal R. D."/>
            <person name="Lucena T."/>
        </authorList>
    </citation>
    <scope>NUCLEOTIDE SEQUENCE</scope>
    <source>
        <strain evidence="4">CECT 7929</strain>
    </source>
</reference>
<gene>
    <name evidence="4" type="primary">nit1</name>
    <name evidence="4" type="ORF">VST7929_02392</name>
</gene>
<dbReference type="PROSITE" id="PS50263">
    <property type="entry name" value="CN_HYDROLASE"/>
    <property type="match status" value="1"/>
</dbReference>
<dbReference type="InterPro" id="IPR003010">
    <property type="entry name" value="C-N_Hydrolase"/>
</dbReference>
<comment type="similarity">
    <text evidence="1">Belongs to the carbon-nitrogen hydrolase superfamily. NIT1/NIT2 family.</text>
</comment>
<evidence type="ECO:0000256" key="2">
    <source>
        <dbReference type="ARBA" id="ARBA00022801"/>
    </source>
</evidence>
<feature type="domain" description="CN hydrolase" evidence="3">
    <location>
        <begin position="2"/>
        <end position="249"/>
    </location>
</feature>
<dbReference type="InterPro" id="IPR001110">
    <property type="entry name" value="UPF0012_CS"/>
</dbReference>
<accession>A0ABM8ZVU6</accession>
<dbReference type="GO" id="GO:0110050">
    <property type="term" value="F:deaminated glutathione amidase activity"/>
    <property type="evidence" value="ECO:0007669"/>
    <property type="project" value="UniProtKB-EC"/>
</dbReference>
<dbReference type="CDD" id="cd07572">
    <property type="entry name" value="nit"/>
    <property type="match status" value="1"/>
</dbReference>
<keyword evidence="2 4" id="KW-0378">Hydrolase</keyword>
<dbReference type="EC" id="3.5.1.128" evidence="4"/>
<dbReference type="Pfam" id="PF00795">
    <property type="entry name" value="CN_hydrolase"/>
    <property type="match status" value="1"/>
</dbReference>
<dbReference type="SUPFAM" id="SSF56317">
    <property type="entry name" value="Carbon-nitrogen hydrolase"/>
    <property type="match status" value="1"/>
</dbReference>
<dbReference type="PROSITE" id="PS01227">
    <property type="entry name" value="UPF0012"/>
    <property type="match status" value="1"/>
</dbReference>
<name>A0ABM8ZVU6_9VIBR</name>
<organism evidence="4 5">
    <name type="scientific">Vibrio stylophorae</name>
    <dbReference type="NCBI Taxonomy" id="659351"/>
    <lineage>
        <taxon>Bacteria</taxon>
        <taxon>Pseudomonadati</taxon>
        <taxon>Pseudomonadota</taxon>
        <taxon>Gammaproteobacteria</taxon>
        <taxon>Vibrionales</taxon>
        <taxon>Vibrionaceae</taxon>
        <taxon>Vibrio</taxon>
    </lineage>
</organism>
<dbReference type="EMBL" id="CAKLDI010000001">
    <property type="protein sequence ID" value="CAH0534459.1"/>
    <property type="molecule type" value="Genomic_DNA"/>
</dbReference>
<keyword evidence="5" id="KW-1185">Reference proteome</keyword>
<sequence>MAKFGVVQMNAGSDPQHNLKSLEKKIRGLQLQGARVILLPENCFVFGDKGDYEIHAEELGQGPLQDWCENITHKLGIWLIVGSMPIRHDDGRLTATCLVYDGAGHCRAHYHKLHLFDAKVKDAHGAYQESAVFKAGDDVAVIDTPCGKVGLSICYDLRFPHLYQELAAKGAEIIVVPAAFTKVTGEAHWEPLLRARAIENQVWVVAAAQSGQHEGSRQTWGHSMIIDPWGRIAEVQEAGTGVIWGEIDLSLVYALRERMPVADHARFTSQWRQSK</sequence>
<dbReference type="InterPro" id="IPR036526">
    <property type="entry name" value="C-N_Hydrolase_sf"/>
</dbReference>
<evidence type="ECO:0000259" key="3">
    <source>
        <dbReference type="PROSITE" id="PS50263"/>
    </source>
</evidence>
<dbReference type="InterPro" id="IPR045254">
    <property type="entry name" value="Nit1/2_C-N_Hydrolase"/>
</dbReference>
<evidence type="ECO:0000313" key="4">
    <source>
        <dbReference type="EMBL" id="CAH0534459.1"/>
    </source>
</evidence>
<comment type="caution">
    <text evidence="4">The sequence shown here is derived from an EMBL/GenBank/DDBJ whole genome shotgun (WGS) entry which is preliminary data.</text>
</comment>